<protein>
    <submittedName>
        <fullName evidence="1">Uncharacterized protein</fullName>
    </submittedName>
</protein>
<name>X1IC24_9ZZZZ</name>
<comment type="caution">
    <text evidence="1">The sequence shown here is derived from an EMBL/GenBank/DDBJ whole genome shotgun (WGS) entry which is preliminary data.</text>
</comment>
<dbReference type="AlphaFoldDB" id="X1IC24"/>
<proteinExistence type="predicted"/>
<evidence type="ECO:0000313" key="1">
    <source>
        <dbReference type="EMBL" id="GAH66825.1"/>
    </source>
</evidence>
<organism evidence="1">
    <name type="scientific">marine sediment metagenome</name>
    <dbReference type="NCBI Taxonomy" id="412755"/>
    <lineage>
        <taxon>unclassified sequences</taxon>
        <taxon>metagenomes</taxon>
        <taxon>ecological metagenomes</taxon>
    </lineage>
</organism>
<reference evidence="1" key="1">
    <citation type="journal article" date="2014" name="Front. Microbiol.">
        <title>High frequency of phylogenetically diverse reductive dehalogenase-homologous genes in deep subseafloor sedimentary metagenomes.</title>
        <authorList>
            <person name="Kawai M."/>
            <person name="Futagami T."/>
            <person name="Toyoda A."/>
            <person name="Takaki Y."/>
            <person name="Nishi S."/>
            <person name="Hori S."/>
            <person name="Arai W."/>
            <person name="Tsubouchi T."/>
            <person name="Morono Y."/>
            <person name="Uchiyama I."/>
            <person name="Ito T."/>
            <person name="Fujiyama A."/>
            <person name="Inagaki F."/>
            <person name="Takami H."/>
        </authorList>
    </citation>
    <scope>NUCLEOTIDE SEQUENCE</scope>
    <source>
        <strain evidence="1">Expedition CK06-06</strain>
    </source>
</reference>
<gene>
    <name evidence="1" type="ORF">S03H2_48741</name>
</gene>
<sequence>YKFGVIQNFSPSEETVHEDMGPVDGNEVIRLCRTPDQISIYFLYEPEY</sequence>
<feature type="non-terminal residue" evidence="1">
    <location>
        <position position="1"/>
    </location>
</feature>
<dbReference type="EMBL" id="BARU01030751">
    <property type="protein sequence ID" value="GAH66825.1"/>
    <property type="molecule type" value="Genomic_DNA"/>
</dbReference>
<accession>X1IC24</accession>